<gene>
    <name evidence="8" type="ORF">H1D41_17885</name>
</gene>
<evidence type="ECO:0000313" key="8">
    <source>
        <dbReference type="EMBL" id="MBI1495511.1"/>
    </source>
</evidence>
<feature type="domain" description="Fe/B12 periplasmic-binding" evidence="7">
    <location>
        <begin position="38"/>
        <end position="296"/>
    </location>
</feature>
<feature type="signal peptide" evidence="6">
    <location>
        <begin position="1"/>
        <end position="18"/>
    </location>
</feature>
<dbReference type="InterPro" id="IPR051313">
    <property type="entry name" value="Bact_iron-sidero_bind"/>
</dbReference>
<evidence type="ECO:0000256" key="1">
    <source>
        <dbReference type="ARBA" id="ARBA00004196"/>
    </source>
</evidence>
<comment type="similarity">
    <text evidence="2">Belongs to the bacterial solute-binding protein 8 family.</text>
</comment>
<reference evidence="8" key="1">
    <citation type="submission" date="2020-10" db="EMBL/GenBank/DDBJ databases">
        <title>Paenihalocynthiibacter styelae gen. nov., sp. nov., isolated from stalked sea squirt Styela clava.</title>
        <authorList>
            <person name="Kim Y.-O."/>
            <person name="Yoon J.-H."/>
        </authorList>
    </citation>
    <scope>NUCLEOTIDE SEQUENCE</scope>
    <source>
        <strain evidence="8">MYP1-1</strain>
    </source>
</reference>
<dbReference type="PROSITE" id="PS50983">
    <property type="entry name" value="FE_B12_PBP"/>
    <property type="match status" value="1"/>
</dbReference>
<dbReference type="PANTHER" id="PTHR30532">
    <property type="entry name" value="IRON III DICITRATE-BINDING PERIPLASMIC PROTEIN"/>
    <property type="match status" value="1"/>
</dbReference>
<evidence type="ECO:0000256" key="4">
    <source>
        <dbReference type="ARBA" id="ARBA00022496"/>
    </source>
</evidence>
<evidence type="ECO:0000313" key="9">
    <source>
        <dbReference type="Proteomes" id="UP000640583"/>
    </source>
</evidence>
<dbReference type="CDD" id="cd01140">
    <property type="entry name" value="FatB"/>
    <property type="match status" value="1"/>
</dbReference>
<dbReference type="InterPro" id="IPR002491">
    <property type="entry name" value="ABC_transptr_periplasmic_BD"/>
</dbReference>
<protein>
    <submittedName>
        <fullName evidence="8">Siderophore ABC transporter substrate-binding protein</fullName>
    </submittedName>
</protein>
<dbReference type="EMBL" id="JADCKQ010000022">
    <property type="protein sequence ID" value="MBI1495511.1"/>
    <property type="molecule type" value="Genomic_DNA"/>
</dbReference>
<evidence type="ECO:0000256" key="3">
    <source>
        <dbReference type="ARBA" id="ARBA00022448"/>
    </source>
</evidence>
<keyword evidence="5 6" id="KW-0732">Signal</keyword>
<sequence>MLRIMGLALGLISTSAFAEAMEIETYRGAAQVAISPEKIAVFDIAALDTLDALGVTVSGVVSPLFVDYVQDTAEGAESVGTLFEPDFEAIAAGGYDLLVAGGRSSRVVPDLAEITPTIDMTIWEDTVGQGLERLSAYGEIFGKQDEAATLRAQFEDALAAAKMAVSDEGNALIVMTNGPTVSAYGAAGRFGWLHKALDIPEAVEAVEDTTHGEAISFEFIRDANPDVLIVIDRAAAIGQDGEAAAATLDNELVHATTAWSEGKVIYLNSANVYIANGGIQSMTQIMEQFATTFAEN</sequence>
<comment type="subcellular location">
    <subcellularLocation>
        <location evidence="1">Cell envelope</location>
    </subcellularLocation>
</comment>
<proteinExistence type="inferred from homology"/>
<accession>A0A8J7IRF2</accession>
<keyword evidence="9" id="KW-1185">Reference proteome</keyword>
<dbReference type="RefSeq" id="WP_228850206.1">
    <property type="nucleotide sequence ID" value="NZ_JADCKQ010000022.1"/>
</dbReference>
<dbReference type="AlphaFoldDB" id="A0A8J7IRF2"/>
<comment type="caution">
    <text evidence="8">The sequence shown here is derived from an EMBL/GenBank/DDBJ whole genome shotgun (WGS) entry which is preliminary data.</text>
</comment>
<name>A0A8J7IRF2_9RHOB</name>
<evidence type="ECO:0000256" key="5">
    <source>
        <dbReference type="ARBA" id="ARBA00022729"/>
    </source>
</evidence>
<dbReference type="GO" id="GO:0030288">
    <property type="term" value="C:outer membrane-bounded periplasmic space"/>
    <property type="evidence" value="ECO:0007669"/>
    <property type="project" value="TreeGrafter"/>
</dbReference>
<evidence type="ECO:0000259" key="7">
    <source>
        <dbReference type="PROSITE" id="PS50983"/>
    </source>
</evidence>
<organism evidence="8 9">
    <name type="scientific">Halocynthiibacter styelae</name>
    <dbReference type="NCBI Taxonomy" id="2761955"/>
    <lineage>
        <taxon>Bacteria</taxon>
        <taxon>Pseudomonadati</taxon>
        <taxon>Pseudomonadota</taxon>
        <taxon>Alphaproteobacteria</taxon>
        <taxon>Rhodobacterales</taxon>
        <taxon>Paracoccaceae</taxon>
        <taxon>Halocynthiibacter</taxon>
    </lineage>
</organism>
<keyword evidence="4" id="KW-0408">Iron</keyword>
<dbReference type="Pfam" id="PF01497">
    <property type="entry name" value="Peripla_BP_2"/>
    <property type="match status" value="1"/>
</dbReference>
<evidence type="ECO:0000256" key="6">
    <source>
        <dbReference type="SAM" id="SignalP"/>
    </source>
</evidence>
<evidence type="ECO:0000256" key="2">
    <source>
        <dbReference type="ARBA" id="ARBA00008814"/>
    </source>
</evidence>
<dbReference type="GO" id="GO:1901678">
    <property type="term" value="P:iron coordination entity transport"/>
    <property type="evidence" value="ECO:0007669"/>
    <property type="project" value="UniProtKB-ARBA"/>
</dbReference>
<keyword evidence="3" id="KW-0813">Transport</keyword>
<dbReference type="Proteomes" id="UP000640583">
    <property type="component" value="Unassembled WGS sequence"/>
</dbReference>
<dbReference type="Gene3D" id="3.40.50.1980">
    <property type="entry name" value="Nitrogenase molybdenum iron protein domain"/>
    <property type="match status" value="2"/>
</dbReference>
<feature type="chain" id="PRO_5035199242" evidence="6">
    <location>
        <begin position="19"/>
        <end position="296"/>
    </location>
</feature>
<keyword evidence="4" id="KW-0410">Iron transport</keyword>
<dbReference type="SUPFAM" id="SSF53807">
    <property type="entry name" value="Helical backbone' metal receptor"/>
    <property type="match status" value="1"/>
</dbReference>
<keyword evidence="4" id="KW-0406">Ion transport</keyword>
<dbReference type="PANTHER" id="PTHR30532:SF28">
    <property type="entry name" value="PETROBACTIN-BINDING PROTEIN YCLQ"/>
    <property type="match status" value="1"/>
</dbReference>
<dbReference type="InterPro" id="IPR033870">
    <property type="entry name" value="FatB"/>
</dbReference>